<proteinExistence type="predicted"/>
<feature type="transmembrane region" description="Helical" evidence="1">
    <location>
        <begin position="20"/>
        <end position="39"/>
    </location>
</feature>
<name>A0A1G6I788_9BRAD</name>
<feature type="domain" description="Acyltransferase 3" evidence="2">
    <location>
        <begin position="20"/>
        <end position="296"/>
    </location>
</feature>
<feature type="transmembrane region" description="Helical" evidence="1">
    <location>
        <begin position="238"/>
        <end position="258"/>
    </location>
</feature>
<dbReference type="GO" id="GO:0000271">
    <property type="term" value="P:polysaccharide biosynthetic process"/>
    <property type="evidence" value="ECO:0007669"/>
    <property type="project" value="TreeGrafter"/>
</dbReference>
<dbReference type="RefSeq" id="WP_092077366.1">
    <property type="nucleotide sequence ID" value="NZ_FMZW01000001.1"/>
</dbReference>
<dbReference type="Proteomes" id="UP000199245">
    <property type="component" value="Unassembled WGS sequence"/>
</dbReference>
<feature type="transmembrane region" description="Helical" evidence="1">
    <location>
        <begin position="59"/>
        <end position="83"/>
    </location>
</feature>
<dbReference type="GO" id="GO:0016747">
    <property type="term" value="F:acyltransferase activity, transferring groups other than amino-acyl groups"/>
    <property type="evidence" value="ECO:0007669"/>
    <property type="project" value="InterPro"/>
</dbReference>
<dbReference type="PANTHER" id="PTHR23028:SF53">
    <property type="entry name" value="ACYL_TRANSF_3 DOMAIN-CONTAINING PROTEIN"/>
    <property type="match status" value="1"/>
</dbReference>
<evidence type="ECO:0000313" key="3">
    <source>
        <dbReference type="EMBL" id="SDC02409.1"/>
    </source>
</evidence>
<dbReference type="EMBL" id="FMZW01000001">
    <property type="protein sequence ID" value="SDC02409.1"/>
    <property type="molecule type" value="Genomic_DNA"/>
</dbReference>
<dbReference type="GO" id="GO:0016020">
    <property type="term" value="C:membrane"/>
    <property type="evidence" value="ECO:0007669"/>
    <property type="project" value="TreeGrafter"/>
</dbReference>
<feature type="transmembrane region" description="Helical" evidence="1">
    <location>
        <begin position="178"/>
        <end position="198"/>
    </location>
</feature>
<dbReference type="Pfam" id="PF01757">
    <property type="entry name" value="Acyl_transf_3"/>
    <property type="match status" value="1"/>
</dbReference>
<feature type="transmembrane region" description="Helical" evidence="1">
    <location>
        <begin position="210"/>
        <end position="226"/>
    </location>
</feature>
<keyword evidence="1" id="KW-0472">Membrane</keyword>
<dbReference type="InterPro" id="IPR002656">
    <property type="entry name" value="Acyl_transf_3_dom"/>
</dbReference>
<reference evidence="3 4" key="1">
    <citation type="submission" date="2016-10" db="EMBL/GenBank/DDBJ databases">
        <authorList>
            <person name="de Groot N.N."/>
        </authorList>
    </citation>
    <scope>NUCLEOTIDE SEQUENCE [LARGE SCALE GENOMIC DNA]</scope>
    <source>
        <strain evidence="3 4">R5</strain>
    </source>
</reference>
<sequence>MLQKEQSREGSHLNRSHRNLGLDFARTAAIVVVVVSHLIPNVTDWKLSPNAISAYEYMGVAGVELFFSLSGFLIGQQIIALAGEPSFRQLRTFWFKRWMRTLPLYYVALITMSFVTGLWDIRTFYFFQNFQPAFTPDHPTPLVVAWSLVLEEWFYFFFPIFILIACATLKLSAIRITVLVAVIVIIGATAARAIGQFYPQIDPTFHAQPVFRLDCAAYGVLAACLYRSGAIGSGKGVAIAALVSIIFACAYGVLFVGMKHQEFWDATGLNYWYRFMFPIRWTLLDIVFAWLVFTLAFFRGTHFPAFVAVAIAWISTIIIFNLSDPLSTHSPLTPLRGLEFWTNL</sequence>
<keyword evidence="3" id="KW-0012">Acyltransferase</keyword>
<gene>
    <name evidence="3" type="ORF">SAMN05216337_100150</name>
</gene>
<protein>
    <submittedName>
        <fullName evidence="3">Acyltransferase family protein</fullName>
    </submittedName>
</protein>
<evidence type="ECO:0000313" key="4">
    <source>
        <dbReference type="Proteomes" id="UP000199245"/>
    </source>
</evidence>
<keyword evidence="3" id="KW-0808">Transferase</keyword>
<keyword evidence="1" id="KW-1133">Transmembrane helix</keyword>
<evidence type="ECO:0000259" key="2">
    <source>
        <dbReference type="Pfam" id="PF01757"/>
    </source>
</evidence>
<dbReference type="AlphaFoldDB" id="A0A1G6I788"/>
<organism evidence="3 4">
    <name type="scientific">Bradyrhizobium brasilense</name>
    <dbReference type="NCBI Taxonomy" id="1419277"/>
    <lineage>
        <taxon>Bacteria</taxon>
        <taxon>Pseudomonadati</taxon>
        <taxon>Pseudomonadota</taxon>
        <taxon>Alphaproteobacteria</taxon>
        <taxon>Hyphomicrobiales</taxon>
        <taxon>Nitrobacteraceae</taxon>
        <taxon>Bradyrhizobium</taxon>
    </lineage>
</organism>
<feature type="transmembrane region" description="Helical" evidence="1">
    <location>
        <begin position="104"/>
        <end position="127"/>
    </location>
</feature>
<feature type="transmembrane region" description="Helical" evidence="1">
    <location>
        <begin position="278"/>
        <end position="298"/>
    </location>
</feature>
<dbReference type="PANTHER" id="PTHR23028">
    <property type="entry name" value="ACETYLTRANSFERASE"/>
    <property type="match status" value="1"/>
</dbReference>
<dbReference type="InterPro" id="IPR050879">
    <property type="entry name" value="Acyltransferase_3"/>
</dbReference>
<feature type="transmembrane region" description="Helical" evidence="1">
    <location>
        <begin position="153"/>
        <end position="171"/>
    </location>
</feature>
<accession>A0A1G6I788</accession>
<evidence type="ECO:0000256" key="1">
    <source>
        <dbReference type="SAM" id="Phobius"/>
    </source>
</evidence>
<keyword evidence="1" id="KW-0812">Transmembrane</keyword>
<feature type="transmembrane region" description="Helical" evidence="1">
    <location>
        <begin position="305"/>
        <end position="323"/>
    </location>
</feature>